<feature type="domain" description="Resolvase/invertase-type recombinase catalytic" evidence="7">
    <location>
        <begin position="1"/>
        <end position="135"/>
    </location>
</feature>
<evidence type="ECO:0000259" key="7">
    <source>
        <dbReference type="PROSITE" id="PS51736"/>
    </source>
</evidence>
<sequence length="186" mass="21299">MIFGYARVSKNDQNLDRQLDQLKQAGCNRIYQEKMTGTKKERPELTRMMDSLREGDTIIVCELTRLSRSVKDLFELVERINEIGADIKSLKEPWLDTTTPHGRLLFSVFSGVSQFERDIIRERTLEGISAARARGRKGGRPKIDPKTVKLALDLYDSRACSVDNILRTTGISRATLYSYIKNRKTL</sequence>
<dbReference type="InterPro" id="IPR050639">
    <property type="entry name" value="SSR_resolvase"/>
</dbReference>
<dbReference type="SMART" id="SM00857">
    <property type="entry name" value="Resolvase"/>
    <property type="match status" value="1"/>
</dbReference>
<keyword evidence="3" id="KW-0230">DNA invertase</keyword>
<comment type="similarity">
    <text evidence="1">Belongs to the site-specific recombinase resolvase family.</text>
</comment>
<proteinExistence type="inferred from homology"/>
<dbReference type="CDD" id="cd03768">
    <property type="entry name" value="SR_ResInv"/>
    <property type="match status" value="1"/>
</dbReference>
<dbReference type="GO" id="GO:0000150">
    <property type="term" value="F:DNA strand exchange activity"/>
    <property type="evidence" value="ECO:0007669"/>
    <property type="project" value="UniProtKB-KW"/>
</dbReference>
<dbReference type="InterPro" id="IPR006118">
    <property type="entry name" value="Recombinase_CS"/>
</dbReference>
<dbReference type="PROSITE" id="PS51736">
    <property type="entry name" value="RECOMBINASES_3"/>
    <property type="match status" value="1"/>
</dbReference>
<dbReference type="AlphaFoldDB" id="B3JJF1"/>
<dbReference type="SUPFAM" id="SSF53041">
    <property type="entry name" value="Resolvase-like"/>
    <property type="match status" value="1"/>
</dbReference>
<evidence type="ECO:0000256" key="3">
    <source>
        <dbReference type="ARBA" id="ARBA00023100"/>
    </source>
</evidence>
<dbReference type="FunFam" id="3.40.50.1390:FF:000001">
    <property type="entry name" value="DNA recombinase"/>
    <property type="match status" value="1"/>
</dbReference>
<keyword evidence="4" id="KW-0238">DNA-binding</keyword>
<reference evidence="8 9" key="1">
    <citation type="submission" date="2008-04" db="EMBL/GenBank/DDBJ databases">
        <title>Draft genome sequence of Bacteroides coprocola (DSM 17136).</title>
        <authorList>
            <person name="Sudarsanam P."/>
            <person name="Ley R."/>
            <person name="Guruge J."/>
            <person name="Turnbaugh P.J."/>
            <person name="Mahowald M."/>
            <person name="Liep D."/>
            <person name="Gordon J."/>
        </authorList>
    </citation>
    <scope>NUCLEOTIDE SEQUENCE [LARGE SCALE GENOMIC DNA]</scope>
    <source>
        <strain evidence="8 9">DSM 17136</strain>
    </source>
</reference>
<dbReference type="Pfam" id="PF00239">
    <property type="entry name" value="Resolvase"/>
    <property type="match status" value="1"/>
</dbReference>
<dbReference type="InterPro" id="IPR036162">
    <property type="entry name" value="Resolvase-like_N_sf"/>
</dbReference>
<dbReference type="EMBL" id="ABIY02000086">
    <property type="protein sequence ID" value="EDV00880.1"/>
    <property type="molecule type" value="Genomic_DNA"/>
</dbReference>
<dbReference type="PROSITE" id="PS00398">
    <property type="entry name" value="RECOMBINASES_2"/>
    <property type="match status" value="1"/>
</dbReference>
<dbReference type="HOGENOM" id="CLU_010686_8_1_10"/>
<reference evidence="8 9" key="2">
    <citation type="submission" date="2008-04" db="EMBL/GenBank/DDBJ databases">
        <authorList>
            <person name="Fulton L."/>
            <person name="Clifton S."/>
            <person name="Fulton B."/>
            <person name="Xu J."/>
            <person name="Minx P."/>
            <person name="Pepin K.H."/>
            <person name="Johnson M."/>
            <person name="Thiruvilangam P."/>
            <person name="Bhonagiri V."/>
            <person name="Nash W.E."/>
            <person name="Mardis E.R."/>
            <person name="Wilson R.K."/>
        </authorList>
    </citation>
    <scope>NUCLEOTIDE SEQUENCE [LARGE SCALE GENOMIC DNA]</scope>
    <source>
        <strain evidence="8 9">DSM 17136</strain>
    </source>
</reference>
<dbReference type="PANTHER" id="PTHR30461">
    <property type="entry name" value="DNA-INVERTASE FROM LAMBDOID PROPHAGE"/>
    <property type="match status" value="1"/>
</dbReference>
<comment type="caution">
    <text evidence="8">The sequence shown here is derived from an EMBL/GenBank/DDBJ whole genome shotgun (WGS) entry which is preliminary data.</text>
</comment>
<organism evidence="8 9">
    <name type="scientific">Phocaeicola coprocola DSM 17136</name>
    <dbReference type="NCBI Taxonomy" id="470145"/>
    <lineage>
        <taxon>Bacteria</taxon>
        <taxon>Pseudomonadati</taxon>
        <taxon>Bacteroidota</taxon>
        <taxon>Bacteroidia</taxon>
        <taxon>Bacteroidales</taxon>
        <taxon>Bacteroidaceae</taxon>
        <taxon>Phocaeicola</taxon>
    </lineage>
</organism>
<keyword evidence="5" id="KW-0233">DNA recombination</keyword>
<feature type="active site" description="O-(5'-phospho-DNA)-serine intermediate" evidence="6">
    <location>
        <position position="9"/>
    </location>
</feature>
<dbReference type="GO" id="GO:0015074">
    <property type="term" value="P:DNA integration"/>
    <property type="evidence" value="ECO:0007669"/>
    <property type="project" value="UniProtKB-KW"/>
</dbReference>
<keyword evidence="2" id="KW-0229">DNA integration</keyword>
<dbReference type="OrthoDB" id="9797501at2"/>
<name>B3JJF1_9BACT</name>
<evidence type="ECO:0000256" key="6">
    <source>
        <dbReference type="PIRSR" id="PIRSR606118-50"/>
    </source>
</evidence>
<evidence type="ECO:0000313" key="9">
    <source>
        <dbReference type="Proteomes" id="UP000003146"/>
    </source>
</evidence>
<protein>
    <submittedName>
        <fullName evidence="8">Resolvase, N-terminal domain protein</fullName>
    </submittedName>
</protein>
<dbReference type="GO" id="GO:0003677">
    <property type="term" value="F:DNA binding"/>
    <property type="evidence" value="ECO:0007669"/>
    <property type="project" value="UniProtKB-KW"/>
</dbReference>
<dbReference type="eggNOG" id="COG1961">
    <property type="taxonomic scope" value="Bacteria"/>
</dbReference>
<dbReference type="PANTHER" id="PTHR30461:SF2">
    <property type="entry name" value="SERINE RECOMBINASE PINE-RELATED"/>
    <property type="match status" value="1"/>
</dbReference>
<dbReference type="Proteomes" id="UP000003146">
    <property type="component" value="Unassembled WGS sequence"/>
</dbReference>
<evidence type="ECO:0000256" key="4">
    <source>
        <dbReference type="ARBA" id="ARBA00023125"/>
    </source>
</evidence>
<evidence type="ECO:0000256" key="5">
    <source>
        <dbReference type="ARBA" id="ARBA00023172"/>
    </source>
</evidence>
<dbReference type="InterPro" id="IPR006119">
    <property type="entry name" value="Resolv_N"/>
</dbReference>
<dbReference type="STRING" id="470145.BACCOP_02021"/>
<evidence type="ECO:0000256" key="2">
    <source>
        <dbReference type="ARBA" id="ARBA00022908"/>
    </source>
</evidence>
<evidence type="ECO:0000313" key="8">
    <source>
        <dbReference type="EMBL" id="EDV00880.1"/>
    </source>
</evidence>
<accession>B3JJF1</accession>
<dbReference type="RefSeq" id="WP_007569637.1">
    <property type="nucleotide sequence ID" value="NZ_DS981490.1"/>
</dbReference>
<evidence type="ECO:0000256" key="1">
    <source>
        <dbReference type="ARBA" id="ARBA00009913"/>
    </source>
</evidence>
<gene>
    <name evidence="8" type="ORF">BACCOP_02021</name>
</gene>
<dbReference type="Gene3D" id="3.40.50.1390">
    <property type="entry name" value="Resolvase, N-terminal catalytic domain"/>
    <property type="match status" value="1"/>
</dbReference>